<accession>A0ABR8Z549</accession>
<evidence type="ECO:0000313" key="4">
    <source>
        <dbReference type="Proteomes" id="UP000661894"/>
    </source>
</evidence>
<feature type="compositionally biased region" description="Low complexity" evidence="1">
    <location>
        <begin position="114"/>
        <end position="130"/>
    </location>
</feature>
<dbReference type="EMBL" id="JACSPO010000011">
    <property type="protein sequence ID" value="MBD8063475.1"/>
    <property type="molecule type" value="Genomic_DNA"/>
</dbReference>
<reference evidence="3 4" key="1">
    <citation type="submission" date="2020-08" db="EMBL/GenBank/DDBJ databases">
        <title>A Genomic Blueprint of the Chicken Gut Microbiome.</title>
        <authorList>
            <person name="Gilroy R."/>
            <person name="Ravi A."/>
            <person name="Getino M."/>
            <person name="Pursley I."/>
            <person name="Horton D.L."/>
            <person name="Alikhan N.-F."/>
            <person name="Baker D."/>
            <person name="Gharbi K."/>
            <person name="Hall N."/>
            <person name="Watson M."/>
            <person name="Adriaenssens E.M."/>
            <person name="Foster-Nyarko E."/>
            <person name="Jarju S."/>
            <person name="Secka A."/>
            <person name="Antonio M."/>
            <person name="Oren A."/>
            <person name="Chaudhuri R."/>
            <person name="La Ragione R.M."/>
            <person name="Hildebrand F."/>
            <person name="Pallen M.J."/>
        </authorList>
    </citation>
    <scope>NUCLEOTIDE SEQUENCE [LARGE SCALE GENOMIC DNA]</scope>
    <source>
        <strain evidence="3 4">Sa1BUA1</strain>
    </source>
</reference>
<evidence type="ECO:0000256" key="2">
    <source>
        <dbReference type="SAM" id="Phobius"/>
    </source>
</evidence>
<feature type="region of interest" description="Disordered" evidence="1">
    <location>
        <begin position="36"/>
        <end position="130"/>
    </location>
</feature>
<dbReference type="InterPro" id="IPR008979">
    <property type="entry name" value="Galactose-bd-like_sf"/>
</dbReference>
<feature type="region of interest" description="Disordered" evidence="1">
    <location>
        <begin position="153"/>
        <end position="197"/>
    </location>
</feature>
<feature type="compositionally biased region" description="Low complexity" evidence="1">
    <location>
        <begin position="153"/>
        <end position="191"/>
    </location>
</feature>
<feature type="compositionally biased region" description="Pro residues" evidence="1">
    <location>
        <begin position="264"/>
        <end position="273"/>
    </location>
</feature>
<feature type="region of interest" description="Disordered" evidence="1">
    <location>
        <begin position="232"/>
        <end position="301"/>
    </location>
</feature>
<sequence>MQTCPECGGRNEDGELFCGSCGTYLEWEETQAAVATGAGTGAAGTGAVAGGDGGSGGPAARADDGAHEPAAGDTYGGGDAEPARLAATGAGPAATDEPAPADGRPPTPAPVEEPAPASAPDGAPAPAAVPAAGAGALGGLGGRAARAARRAADQATGGALSNASSTASRARSQAHGVTQAPGRAAADQAGRAAGGGPLAQAAAAAAREGTEAARGAGTARAATGAAGAGAAAAAAPPSAEPREQVASAPAVDGAEAPAAAQPSPTKPGRPAPLQPAARKPGAPVQRRPVPRAEEEEPPPRPGELVCGACGAGNAPHRHFCRRCGADLTDAPVQPQRSWWQRLLRPEPRGGPAAGTRPRARRRRRFPTGLVVTIVILGLLGAGAWYARDSLAGAYAAVVDRLAGDKPINPAEVTASSAREDRPAAQVRDGILDRSWAPEGNGVGEWVDLVLSEPARVVTVLVIAGNGGEEEQRLLEARPRGVRLTMTTSEGEEVQDVELTDTGEPQPVSVGISDVEQVRLTILSVYGEELGAPVALAEVELRGRG</sequence>
<comment type="caution">
    <text evidence="3">The sequence shown here is derived from an EMBL/GenBank/DDBJ whole genome shotgun (WGS) entry which is preliminary data.</text>
</comment>
<keyword evidence="4" id="KW-1185">Reference proteome</keyword>
<organism evidence="3 4">
    <name type="scientific">Oceanitalea stevensii</name>
    <dbReference type="NCBI Taxonomy" id="2763072"/>
    <lineage>
        <taxon>Bacteria</taxon>
        <taxon>Bacillati</taxon>
        <taxon>Actinomycetota</taxon>
        <taxon>Actinomycetes</taxon>
        <taxon>Micrococcales</taxon>
        <taxon>Bogoriellaceae</taxon>
        <taxon>Georgenia</taxon>
    </lineage>
</organism>
<proteinExistence type="predicted"/>
<dbReference type="SUPFAM" id="SSF49785">
    <property type="entry name" value="Galactose-binding domain-like"/>
    <property type="match status" value="1"/>
</dbReference>
<keyword evidence="2" id="KW-1133">Transmembrane helix</keyword>
<dbReference type="NCBIfam" id="NF047619">
    <property type="entry name" value="NADase_discoid"/>
    <property type="match status" value="1"/>
</dbReference>
<gene>
    <name evidence="3" type="ORF">H9624_14220</name>
</gene>
<keyword evidence="2" id="KW-0812">Transmembrane</keyword>
<keyword evidence="2" id="KW-0472">Membrane</keyword>
<evidence type="ECO:0000256" key="1">
    <source>
        <dbReference type="SAM" id="MobiDB-lite"/>
    </source>
</evidence>
<dbReference type="RefSeq" id="WP_251840575.1">
    <property type="nucleotide sequence ID" value="NZ_JACSPO010000011.1"/>
</dbReference>
<evidence type="ECO:0000313" key="3">
    <source>
        <dbReference type="EMBL" id="MBD8063475.1"/>
    </source>
</evidence>
<name>A0ABR8Z549_9MICO</name>
<protein>
    <submittedName>
        <fullName evidence="3">Zinc ribbon domain-containing protein</fullName>
    </submittedName>
</protein>
<feature type="compositionally biased region" description="Low complexity" evidence="1">
    <location>
        <begin position="86"/>
        <end position="102"/>
    </location>
</feature>
<feature type="transmembrane region" description="Helical" evidence="2">
    <location>
        <begin position="365"/>
        <end position="386"/>
    </location>
</feature>
<feature type="compositionally biased region" description="Pro residues" evidence="1">
    <location>
        <begin position="103"/>
        <end position="113"/>
    </location>
</feature>
<dbReference type="InterPro" id="IPR057561">
    <property type="entry name" value="NADase_transloc"/>
</dbReference>
<feature type="compositionally biased region" description="Gly residues" evidence="1">
    <location>
        <begin position="38"/>
        <end position="57"/>
    </location>
</feature>
<dbReference type="Proteomes" id="UP000661894">
    <property type="component" value="Unassembled WGS sequence"/>
</dbReference>
<feature type="compositionally biased region" description="Low complexity" evidence="1">
    <location>
        <begin position="246"/>
        <end position="263"/>
    </location>
</feature>
<dbReference type="Gene3D" id="2.60.120.260">
    <property type="entry name" value="Galactose-binding domain-like"/>
    <property type="match status" value="1"/>
</dbReference>